<gene>
    <name evidence="3" type="ORF">COW91_01680</name>
</gene>
<dbReference type="AlphaFoldDB" id="A0A2H0CGG9"/>
<sequence>MKTTIISIFIVVILIGGTIFLTRGNSNLSNDINNVNIVDGKQVIEINAKGGYSPRITTAKAGIPTVIKMKTNGSFDCSSALVIPSLDYRNNLPLSGETLIDVPAQKAGTKLQGLCAMGMYNFLIEFN</sequence>
<evidence type="ECO:0000313" key="3">
    <source>
        <dbReference type="EMBL" id="PIP69007.1"/>
    </source>
</evidence>
<evidence type="ECO:0000313" key="4">
    <source>
        <dbReference type="Proteomes" id="UP000229176"/>
    </source>
</evidence>
<keyword evidence="1" id="KW-1133">Transmembrane helix</keyword>
<keyword evidence="1" id="KW-0812">Transmembrane</keyword>
<dbReference type="InterPro" id="IPR028096">
    <property type="entry name" value="EfeO_Cupredoxin"/>
</dbReference>
<keyword evidence="1" id="KW-0472">Membrane</keyword>
<evidence type="ECO:0000256" key="1">
    <source>
        <dbReference type="SAM" id="Phobius"/>
    </source>
</evidence>
<organism evidence="3 4">
    <name type="scientific">Candidatus Nomurabacteria bacterium CG22_combo_CG10-13_8_21_14_all_32_8</name>
    <dbReference type="NCBI Taxonomy" id="1974732"/>
    <lineage>
        <taxon>Bacteria</taxon>
        <taxon>Candidatus Nomuraibacteriota</taxon>
    </lineage>
</organism>
<dbReference type="EMBL" id="PCTI01000024">
    <property type="protein sequence ID" value="PIP69007.1"/>
    <property type="molecule type" value="Genomic_DNA"/>
</dbReference>
<evidence type="ECO:0000259" key="2">
    <source>
        <dbReference type="Pfam" id="PF13473"/>
    </source>
</evidence>
<dbReference type="Pfam" id="PF13473">
    <property type="entry name" value="Cupredoxin_1"/>
    <property type="match status" value="1"/>
</dbReference>
<feature type="transmembrane region" description="Helical" evidence="1">
    <location>
        <begin position="6"/>
        <end position="22"/>
    </location>
</feature>
<accession>A0A2H0CGG9</accession>
<name>A0A2H0CGG9_9BACT</name>
<comment type="caution">
    <text evidence="3">The sequence shown here is derived from an EMBL/GenBank/DDBJ whole genome shotgun (WGS) entry which is preliminary data.</text>
</comment>
<feature type="domain" description="EfeO-type cupredoxin-like" evidence="2">
    <location>
        <begin position="39"/>
        <end position="109"/>
    </location>
</feature>
<protein>
    <recommendedName>
        <fullName evidence="2">EfeO-type cupredoxin-like domain-containing protein</fullName>
    </recommendedName>
</protein>
<dbReference type="Gene3D" id="2.60.40.420">
    <property type="entry name" value="Cupredoxins - blue copper proteins"/>
    <property type="match status" value="1"/>
</dbReference>
<proteinExistence type="predicted"/>
<dbReference type="Proteomes" id="UP000229176">
    <property type="component" value="Unassembled WGS sequence"/>
</dbReference>
<reference evidence="3 4" key="1">
    <citation type="submission" date="2017-09" db="EMBL/GenBank/DDBJ databases">
        <title>Depth-based differentiation of microbial function through sediment-hosted aquifers and enrichment of novel symbionts in the deep terrestrial subsurface.</title>
        <authorList>
            <person name="Probst A.J."/>
            <person name="Ladd B."/>
            <person name="Jarett J.K."/>
            <person name="Geller-Mcgrath D.E."/>
            <person name="Sieber C.M."/>
            <person name="Emerson J.B."/>
            <person name="Anantharaman K."/>
            <person name="Thomas B.C."/>
            <person name="Malmstrom R."/>
            <person name="Stieglmeier M."/>
            <person name="Klingl A."/>
            <person name="Woyke T."/>
            <person name="Ryan C.M."/>
            <person name="Banfield J.F."/>
        </authorList>
    </citation>
    <scope>NUCLEOTIDE SEQUENCE [LARGE SCALE GENOMIC DNA]</scope>
    <source>
        <strain evidence="3">CG22_combo_CG10-13_8_21_14_all_32_8</strain>
    </source>
</reference>
<dbReference type="InterPro" id="IPR008972">
    <property type="entry name" value="Cupredoxin"/>
</dbReference>